<gene>
    <name evidence="2" type="ORF">B9W14_13410</name>
</gene>
<dbReference type="EMBL" id="CP020953">
    <property type="protein sequence ID" value="AWI05455.1"/>
    <property type="molecule type" value="Genomic_DNA"/>
</dbReference>
<keyword evidence="1" id="KW-0472">Membrane</keyword>
<sequence length="128" mass="15098">MKKDILSVLTKILYIVFIIETIILMWIVYNHIVGKVALYFGISYIFLTLFLIVYVSIVTIFNLKKFKWYYVRKRVFSFFILFIVFGALNYTFDYIFRPSGMNLFRNISIALGLAFGISFSDVVLKKVK</sequence>
<keyword evidence="1" id="KW-0812">Transmembrane</keyword>
<dbReference type="Proteomes" id="UP000244910">
    <property type="component" value="Chromosome"/>
</dbReference>
<feature type="transmembrane region" description="Helical" evidence="1">
    <location>
        <begin position="38"/>
        <end position="63"/>
    </location>
</feature>
<name>A0A2U8DSR0_9CLOT</name>
<evidence type="ECO:0000313" key="2">
    <source>
        <dbReference type="EMBL" id="AWI05455.1"/>
    </source>
</evidence>
<dbReference type="RefSeq" id="WP_032079387.1">
    <property type="nucleotide sequence ID" value="NZ_CP020953.1"/>
</dbReference>
<keyword evidence="3" id="KW-1185">Reference proteome</keyword>
<accession>A0A2U8DSR0</accession>
<dbReference type="OrthoDB" id="1926101at2"/>
<keyword evidence="1" id="KW-1133">Transmembrane helix</keyword>
<organism evidence="2 3">
    <name type="scientific">Clostridium drakei</name>
    <dbReference type="NCBI Taxonomy" id="332101"/>
    <lineage>
        <taxon>Bacteria</taxon>
        <taxon>Bacillati</taxon>
        <taxon>Bacillota</taxon>
        <taxon>Clostridia</taxon>
        <taxon>Eubacteriales</taxon>
        <taxon>Clostridiaceae</taxon>
        <taxon>Clostridium</taxon>
    </lineage>
</organism>
<feature type="transmembrane region" description="Helical" evidence="1">
    <location>
        <begin position="75"/>
        <end position="92"/>
    </location>
</feature>
<reference evidence="3" key="1">
    <citation type="submission" date="2017-04" db="EMBL/GenBank/DDBJ databases">
        <authorList>
            <person name="Song Y."/>
            <person name="Cho B.-K."/>
        </authorList>
    </citation>
    <scope>NUCLEOTIDE SEQUENCE [LARGE SCALE GENOMIC DNA]</scope>
    <source>
        <strain evidence="3">SL1</strain>
    </source>
</reference>
<dbReference type="KEGG" id="cdrk:B9W14_13410"/>
<evidence type="ECO:0000256" key="1">
    <source>
        <dbReference type="SAM" id="Phobius"/>
    </source>
</evidence>
<proteinExistence type="predicted"/>
<feature type="transmembrane region" description="Helical" evidence="1">
    <location>
        <begin position="104"/>
        <end position="124"/>
    </location>
</feature>
<evidence type="ECO:0000313" key="3">
    <source>
        <dbReference type="Proteomes" id="UP000244910"/>
    </source>
</evidence>
<dbReference type="AlphaFoldDB" id="A0A2U8DSR0"/>
<protein>
    <submittedName>
        <fullName evidence="2">Uncharacterized protein</fullName>
    </submittedName>
</protein>
<feature type="transmembrane region" description="Helical" evidence="1">
    <location>
        <begin position="12"/>
        <end position="32"/>
    </location>
</feature>